<organism evidence="1 2">
    <name type="scientific">Fusarium oxysporum f. sp. rapae</name>
    <dbReference type="NCBI Taxonomy" id="485398"/>
    <lineage>
        <taxon>Eukaryota</taxon>
        <taxon>Fungi</taxon>
        <taxon>Dikarya</taxon>
        <taxon>Ascomycota</taxon>
        <taxon>Pezizomycotina</taxon>
        <taxon>Sordariomycetes</taxon>
        <taxon>Hypocreomycetidae</taxon>
        <taxon>Hypocreales</taxon>
        <taxon>Nectriaceae</taxon>
        <taxon>Fusarium</taxon>
        <taxon>Fusarium oxysporum species complex</taxon>
    </lineage>
</organism>
<dbReference type="AlphaFoldDB" id="A0A8J5NRT7"/>
<evidence type="ECO:0000313" key="1">
    <source>
        <dbReference type="EMBL" id="KAG7410714.1"/>
    </source>
</evidence>
<proteinExistence type="predicted"/>
<name>A0A8J5NRT7_FUSOX</name>
<evidence type="ECO:0000313" key="2">
    <source>
        <dbReference type="Proteomes" id="UP000694050"/>
    </source>
</evidence>
<protein>
    <submittedName>
        <fullName evidence="1">Uncharacterized protein</fullName>
    </submittedName>
</protein>
<gene>
    <name evidence="1" type="ORF">Forpe1208_v009971</name>
</gene>
<comment type="caution">
    <text evidence="1">The sequence shown here is derived from an EMBL/GenBank/DDBJ whole genome shotgun (WGS) entry which is preliminary data.</text>
</comment>
<dbReference type="Proteomes" id="UP000694050">
    <property type="component" value="Unassembled WGS sequence"/>
</dbReference>
<reference evidence="1" key="1">
    <citation type="submission" date="2021-04" db="EMBL/GenBank/DDBJ databases">
        <title>First draft genome resource for Brassicaceae pathogens Fusarium oxysporum f. sp. raphani and Fusarium oxysporum f. sp. rapae.</title>
        <authorList>
            <person name="Asai S."/>
        </authorList>
    </citation>
    <scope>NUCLEOTIDE SEQUENCE</scope>
    <source>
        <strain evidence="1">Tf1208</strain>
    </source>
</reference>
<dbReference type="EMBL" id="JAELUQ010000007">
    <property type="protein sequence ID" value="KAG7410714.1"/>
    <property type="molecule type" value="Genomic_DNA"/>
</dbReference>
<accession>A0A8J5NRT7</accession>
<sequence>MEELESNDPWYFSGRYKTFSCHQRSMTKKVKGTVVGISFLLNLFHPHTSTKEAALSQNSKTIFRWQHRISFMTFRPYLVTLGRTAIFISLSMMKLLASQARPPVHRYMSPQLSSTEHNSVVREIQHSISNTPTNPSSCIQV</sequence>